<protein>
    <submittedName>
        <fullName evidence="2">Uncharacterized protein</fullName>
    </submittedName>
</protein>
<dbReference type="OrthoDB" id="3038990at2759"/>
<evidence type="ECO:0000256" key="1">
    <source>
        <dbReference type="SAM" id="Phobius"/>
    </source>
</evidence>
<organism evidence="2 3">
    <name type="scientific">Cristinia sonorae</name>
    <dbReference type="NCBI Taxonomy" id="1940300"/>
    <lineage>
        <taxon>Eukaryota</taxon>
        <taxon>Fungi</taxon>
        <taxon>Dikarya</taxon>
        <taxon>Basidiomycota</taxon>
        <taxon>Agaricomycotina</taxon>
        <taxon>Agaricomycetes</taxon>
        <taxon>Agaricomycetidae</taxon>
        <taxon>Agaricales</taxon>
        <taxon>Pleurotineae</taxon>
        <taxon>Stephanosporaceae</taxon>
        <taxon>Cristinia</taxon>
    </lineage>
</organism>
<reference evidence="2" key="1">
    <citation type="journal article" date="2021" name="New Phytol.">
        <title>Evolutionary innovations through gain and loss of genes in the ectomycorrhizal Boletales.</title>
        <authorList>
            <person name="Wu G."/>
            <person name="Miyauchi S."/>
            <person name="Morin E."/>
            <person name="Kuo A."/>
            <person name="Drula E."/>
            <person name="Varga T."/>
            <person name="Kohler A."/>
            <person name="Feng B."/>
            <person name="Cao Y."/>
            <person name="Lipzen A."/>
            <person name="Daum C."/>
            <person name="Hundley H."/>
            <person name="Pangilinan J."/>
            <person name="Johnson J."/>
            <person name="Barry K."/>
            <person name="LaButti K."/>
            <person name="Ng V."/>
            <person name="Ahrendt S."/>
            <person name="Min B."/>
            <person name="Choi I.G."/>
            <person name="Park H."/>
            <person name="Plett J.M."/>
            <person name="Magnuson J."/>
            <person name="Spatafora J.W."/>
            <person name="Nagy L.G."/>
            <person name="Henrissat B."/>
            <person name="Grigoriev I.V."/>
            <person name="Yang Z.L."/>
            <person name="Xu J."/>
            <person name="Martin F.M."/>
        </authorList>
    </citation>
    <scope>NUCLEOTIDE SEQUENCE</scope>
    <source>
        <strain evidence="2">KKN 215</strain>
    </source>
</reference>
<evidence type="ECO:0000313" key="3">
    <source>
        <dbReference type="Proteomes" id="UP000813824"/>
    </source>
</evidence>
<keyword evidence="1" id="KW-1133">Transmembrane helix</keyword>
<keyword evidence="1" id="KW-0472">Membrane</keyword>
<sequence length="332" mass="36282">MEPHPTALQGSLPPHVENVRYAIAAAAGAWVWDLLSSLPDMICLANNSPPDIVHFANRRDSSRIIHFLVTGIDHCEALAKAVGWLGAITISAQNVPFFFCARSVLYPNRFAVTALLLLLLLCTGSSLVSPFFIRAESPGEGRTPSCTLIVEEGWAAGILAAAVWTSTTFILVNLQLTMFSHGESESSLDRIKVFMHRRKIGETAKLIMRSGQMYILPSIFANIAATIVAFIPPVPSPHKLLVVVLSIVIQSCMISRIHWKIRQGLIDPPPPEVPSTVRFRRHSESAWSHNDGRKASTTFQVGDGNLVSTVTRPACADGTDIKREPIVVYSLT</sequence>
<keyword evidence="3" id="KW-1185">Reference proteome</keyword>
<accession>A0A8K0XS38</accession>
<evidence type="ECO:0000313" key="2">
    <source>
        <dbReference type="EMBL" id="KAH8103134.1"/>
    </source>
</evidence>
<feature type="transmembrane region" description="Helical" evidence="1">
    <location>
        <begin position="240"/>
        <end position="259"/>
    </location>
</feature>
<dbReference type="AlphaFoldDB" id="A0A8K0XS38"/>
<feature type="transmembrane region" description="Helical" evidence="1">
    <location>
        <begin position="110"/>
        <end position="133"/>
    </location>
</feature>
<feature type="transmembrane region" description="Helical" evidence="1">
    <location>
        <begin position="214"/>
        <end position="234"/>
    </location>
</feature>
<comment type="caution">
    <text evidence="2">The sequence shown here is derived from an EMBL/GenBank/DDBJ whole genome shotgun (WGS) entry which is preliminary data.</text>
</comment>
<feature type="transmembrane region" description="Helical" evidence="1">
    <location>
        <begin position="153"/>
        <end position="174"/>
    </location>
</feature>
<name>A0A8K0XS38_9AGAR</name>
<dbReference type="Proteomes" id="UP000813824">
    <property type="component" value="Unassembled WGS sequence"/>
</dbReference>
<proteinExistence type="predicted"/>
<dbReference type="EMBL" id="JAEVFJ010000008">
    <property type="protein sequence ID" value="KAH8103134.1"/>
    <property type="molecule type" value="Genomic_DNA"/>
</dbReference>
<keyword evidence="1" id="KW-0812">Transmembrane</keyword>
<gene>
    <name evidence="2" type="ORF">BXZ70DRAFT_1006291</name>
</gene>